<dbReference type="EMBL" id="LT899436">
    <property type="protein sequence ID" value="SNR16677.1"/>
    <property type="molecule type" value="Genomic_DNA"/>
</dbReference>
<gene>
    <name evidence="1" type="ORF">TJEJU_3011</name>
</gene>
<dbReference type="Proteomes" id="UP000215214">
    <property type="component" value="Chromosome TJEJU"/>
</dbReference>
<name>A0A238UBT6_9FLAO</name>
<dbReference type="KEGG" id="tje:TJEJU_3011"/>
<dbReference type="RefSeq" id="WP_095073384.1">
    <property type="nucleotide sequence ID" value="NZ_LT899436.1"/>
</dbReference>
<evidence type="ECO:0000313" key="2">
    <source>
        <dbReference type="Proteomes" id="UP000215214"/>
    </source>
</evidence>
<evidence type="ECO:0000313" key="1">
    <source>
        <dbReference type="EMBL" id="SNR16677.1"/>
    </source>
</evidence>
<accession>A0A238UBT6</accession>
<protein>
    <recommendedName>
        <fullName evidence="3">HPr kinase</fullName>
    </recommendedName>
</protein>
<dbReference type="OrthoDB" id="1116059at2"/>
<organism evidence="1 2">
    <name type="scientific">Tenacibaculum jejuense</name>
    <dbReference type="NCBI Taxonomy" id="584609"/>
    <lineage>
        <taxon>Bacteria</taxon>
        <taxon>Pseudomonadati</taxon>
        <taxon>Bacteroidota</taxon>
        <taxon>Flavobacteriia</taxon>
        <taxon>Flavobacteriales</taxon>
        <taxon>Flavobacteriaceae</taxon>
        <taxon>Tenacibaculum</taxon>
    </lineage>
</organism>
<reference evidence="1 2" key="1">
    <citation type="submission" date="2017-07" db="EMBL/GenBank/DDBJ databases">
        <authorList>
            <person name="Sun Z.S."/>
            <person name="Albrecht U."/>
            <person name="Echele G."/>
            <person name="Lee C.C."/>
        </authorList>
    </citation>
    <scope>NUCLEOTIDE SEQUENCE [LARGE SCALE GENOMIC DNA]</scope>
    <source>
        <strain evidence="2">type strain: KCTC 22618</strain>
    </source>
</reference>
<keyword evidence="2" id="KW-1185">Reference proteome</keyword>
<dbReference type="InterPro" id="IPR027417">
    <property type="entry name" value="P-loop_NTPase"/>
</dbReference>
<dbReference type="Gene3D" id="3.40.50.300">
    <property type="entry name" value="P-loop containing nucleotide triphosphate hydrolases"/>
    <property type="match status" value="1"/>
</dbReference>
<dbReference type="SUPFAM" id="SSF53795">
    <property type="entry name" value="PEP carboxykinase-like"/>
    <property type="match status" value="1"/>
</dbReference>
<sequence>MGIKTTLLREDIEDKSIVWFAETNQYTVLENKVAEIIFNINDGISIEEISKELEKELKVSFDDALDFTKKVYTDIYEPNTKNNFKKTEIDHNFKVPPFQISKFYKINDITFRVDFLSDFEEYLVHPKFSHLEIDQTQNFDHHFQSFTQNNITYLLINGDFIGSWHRKDIHYFQGKFSMYIVQYIHNKPEDEWMGIFHASGLGNQNKSLLLLGDSGNGKSTSLAILQANGLTCLADDFVPMDIEKQNIYTFPSAISIKKNSLETLLPMYPELENSAEFHFKTLNKIVRFLPPKTNKTNYNSPCNHLIFIKYEKDSGLDFNPISKIEAFQQLIPDSWISNKPKNVKIFLKWFSNTTCYRLTYSDNKKMVKTIKNILNDDV</sequence>
<proteinExistence type="predicted"/>
<evidence type="ECO:0008006" key="3">
    <source>
        <dbReference type="Google" id="ProtNLM"/>
    </source>
</evidence>
<dbReference type="AlphaFoldDB" id="A0A238UBT6"/>